<comment type="caution">
    <text evidence="2">The sequence shown here is derived from an EMBL/GenBank/DDBJ whole genome shotgun (WGS) entry which is preliminary data.</text>
</comment>
<dbReference type="EMBL" id="BQXS01011525">
    <property type="protein sequence ID" value="GKT13606.1"/>
    <property type="molecule type" value="Genomic_DNA"/>
</dbReference>
<organism evidence="2 3">
    <name type="scientific">Aduncisulcus paluster</name>
    <dbReference type="NCBI Taxonomy" id="2918883"/>
    <lineage>
        <taxon>Eukaryota</taxon>
        <taxon>Metamonada</taxon>
        <taxon>Carpediemonas-like organisms</taxon>
        <taxon>Aduncisulcus</taxon>
    </lineage>
</organism>
<accession>A0ABQ5JTV3</accession>
<feature type="region of interest" description="Disordered" evidence="1">
    <location>
        <begin position="1"/>
        <end position="22"/>
    </location>
</feature>
<evidence type="ECO:0000313" key="2">
    <source>
        <dbReference type="EMBL" id="GKT13606.1"/>
    </source>
</evidence>
<feature type="compositionally biased region" description="Polar residues" evidence="1">
    <location>
        <begin position="7"/>
        <end position="22"/>
    </location>
</feature>
<dbReference type="Proteomes" id="UP001057375">
    <property type="component" value="Unassembled WGS sequence"/>
</dbReference>
<name>A0ABQ5JTV3_9EUKA</name>
<protein>
    <submittedName>
        <fullName evidence="2">Uncharacterized protein</fullName>
    </submittedName>
</protein>
<keyword evidence="3" id="KW-1185">Reference proteome</keyword>
<reference evidence="2" key="1">
    <citation type="submission" date="2022-03" db="EMBL/GenBank/DDBJ databases">
        <title>Draft genome sequence of Aduncisulcus paluster, a free-living microaerophilic Fornicata.</title>
        <authorList>
            <person name="Yuyama I."/>
            <person name="Kume K."/>
            <person name="Tamura T."/>
            <person name="Inagaki Y."/>
            <person name="Hashimoto T."/>
        </authorList>
    </citation>
    <scope>NUCLEOTIDE SEQUENCE</scope>
    <source>
        <strain evidence="2">NY0171</strain>
    </source>
</reference>
<gene>
    <name evidence="2" type="ORF">ADUPG1_010301</name>
</gene>
<evidence type="ECO:0000256" key="1">
    <source>
        <dbReference type="SAM" id="MobiDB-lite"/>
    </source>
</evidence>
<evidence type="ECO:0000313" key="3">
    <source>
        <dbReference type="Proteomes" id="UP001057375"/>
    </source>
</evidence>
<sequence>MVLLNPDSESVSNPSTSRSGSKSFVKSGYLFHIISSSLEICIGILLECAMVGLCQLDLVLIAISQGLKIDKNDTIQACIRKIYDTLSEEKSVGRKKREKTFIEENLLKMRGKGTIKIILNYLYTFICEIQSACGLLSGSVMLWKLRQDIVCAQCGYSGSLQSVPSKSSTFTPTLSTIRESPFIPSLYFNLSELEKDVSMTLLHSHMLNWLAKGALGGMDRVWSYAKCVFQAQLDRSSLSSSDSGSSDSGSFVSDARDSGVVKSADTLITFLERMLHGYITKQRGKISDLSIEKTDLESVSDHFIPSSNVSSLLVLQSIVGAVFSLPFSASACILRSCQLLKRRLIYERMNIDSSSGKLKSTTSVSESVSTSLSALLSGRSIEKGYDAEDCFARVCYVGFIHEAGCGNVDQAKTYLLNIVTHSLRYVDRSFVSLVDYFGHGISVERQSFLLGCGDHLSLTKCVHEWEDALYIQRLEMNDAVVKYPRTYARLSILSHVMPKLLDSGLSPLAQNLPIPLNRKERVIVANNMFKRAIQESKRKI</sequence>
<proteinExistence type="predicted"/>